<name>A0AAN7MD94_TRANT</name>
<organism evidence="1 2">
    <name type="scientific">Trapa natans</name>
    <name type="common">Water chestnut</name>
    <dbReference type="NCBI Taxonomy" id="22666"/>
    <lineage>
        <taxon>Eukaryota</taxon>
        <taxon>Viridiplantae</taxon>
        <taxon>Streptophyta</taxon>
        <taxon>Embryophyta</taxon>
        <taxon>Tracheophyta</taxon>
        <taxon>Spermatophyta</taxon>
        <taxon>Magnoliopsida</taxon>
        <taxon>eudicotyledons</taxon>
        <taxon>Gunneridae</taxon>
        <taxon>Pentapetalae</taxon>
        <taxon>rosids</taxon>
        <taxon>malvids</taxon>
        <taxon>Myrtales</taxon>
        <taxon>Lythraceae</taxon>
        <taxon>Trapa</taxon>
    </lineage>
</organism>
<keyword evidence="2" id="KW-1185">Reference proteome</keyword>
<comment type="caution">
    <text evidence="1">The sequence shown here is derived from an EMBL/GenBank/DDBJ whole genome shotgun (WGS) entry which is preliminary data.</text>
</comment>
<proteinExistence type="predicted"/>
<dbReference type="AlphaFoldDB" id="A0AAN7MD94"/>
<evidence type="ECO:0000313" key="2">
    <source>
        <dbReference type="Proteomes" id="UP001346149"/>
    </source>
</evidence>
<dbReference type="EMBL" id="JAXQNO010000007">
    <property type="protein sequence ID" value="KAK4794620.1"/>
    <property type="molecule type" value="Genomic_DNA"/>
</dbReference>
<dbReference type="Proteomes" id="UP001346149">
    <property type="component" value="Unassembled WGS sequence"/>
</dbReference>
<accession>A0AAN7MD94</accession>
<sequence length="134" mass="14737">MLQQFCNGSAVTLLCRCFFSSHCFVKLLLKKSSALGSGRRKLFTKNWIQLSGLRFCRHLRPQETRLHEQAHLTVAYESLYLSFHLPTTIITTISSPLAVAPASPAQSHLNTAGSLVAALAAISAADPAEEELRR</sequence>
<protein>
    <submittedName>
        <fullName evidence="1">Uncharacterized protein</fullName>
    </submittedName>
</protein>
<evidence type="ECO:0000313" key="1">
    <source>
        <dbReference type="EMBL" id="KAK4794620.1"/>
    </source>
</evidence>
<gene>
    <name evidence="1" type="ORF">SAY86_012614</name>
</gene>
<reference evidence="1 2" key="1">
    <citation type="journal article" date="2023" name="Hortic Res">
        <title>Pangenome of water caltrop reveals structural variations and asymmetric subgenome divergence after allopolyploidization.</title>
        <authorList>
            <person name="Zhang X."/>
            <person name="Chen Y."/>
            <person name="Wang L."/>
            <person name="Yuan Y."/>
            <person name="Fang M."/>
            <person name="Shi L."/>
            <person name="Lu R."/>
            <person name="Comes H.P."/>
            <person name="Ma Y."/>
            <person name="Chen Y."/>
            <person name="Huang G."/>
            <person name="Zhou Y."/>
            <person name="Zheng Z."/>
            <person name="Qiu Y."/>
        </authorList>
    </citation>
    <scope>NUCLEOTIDE SEQUENCE [LARGE SCALE GENOMIC DNA]</scope>
    <source>
        <strain evidence="1">F231</strain>
    </source>
</reference>